<dbReference type="EMBL" id="CP123495">
    <property type="protein sequence ID" value="WGL94055.1"/>
    <property type="molecule type" value="Genomic_DNA"/>
</dbReference>
<geneLocation type="plasmid" evidence="1 2">
    <name>paIh5</name>
</geneLocation>
<dbReference type="RefSeq" id="WP_280628467.1">
    <property type="nucleotide sequence ID" value="NZ_CP123495.1"/>
</dbReference>
<protein>
    <submittedName>
        <fullName evidence="1">Uncharacterized protein</fullName>
    </submittedName>
</protein>
<evidence type="ECO:0000313" key="1">
    <source>
        <dbReference type="EMBL" id="WGL94055.1"/>
    </source>
</evidence>
<gene>
    <name evidence="1" type="ORF">QE207_01565</name>
</gene>
<sequence>MNSYITEKPSLMSESDKERFNMRIGGEVILWDYLKTDKVIEDIGAVITVKNADLYDRISHYVLLHGEDLQGMFKDEKYLYMSCFIRDVRAFRNEFELEEALKPLFNHGKGDASEFVISFPESEIIEGQQ</sequence>
<accession>A0AA95GBG4</accession>
<proteinExistence type="predicted"/>
<keyword evidence="1" id="KW-0614">Plasmid</keyword>
<evidence type="ECO:0000313" key="2">
    <source>
        <dbReference type="Proteomes" id="UP001177597"/>
    </source>
</evidence>
<name>A0AA95GBG4_9GAMM</name>
<reference evidence="1" key="1">
    <citation type="submission" date="2023-04" db="EMBL/GenBank/DDBJ databases">
        <title>Genome dynamics across the evolutionary transition to endosymbiosis.</title>
        <authorList>
            <person name="Siozios S."/>
            <person name="Nadal-Jimenez P."/>
            <person name="Azagi T."/>
            <person name="Sprong H."/>
            <person name="Frost C.L."/>
            <person name="Parratt S.R."/>
            <person name="Taylor G."/>
            <person name="Brettell L."/>
            <person name="Lew K.C."/>
            <person name="Croft L."/>
            <person name="King K.C."/>
            <person name="Brockhurst M.A."/>
            <person name="Hypsa V."/>
            <person name="Novakova E."/>
            <person name="Darby A.C."/>
            <person name="Hurst G.D.D."/>
        </authorList>
    </citation>
    <scope>NUCLEOTIDE SEQUENCE</scope>
    <source>
        <strain evidence="1">AIh</strain>
        <plasmid evidence="1">paIh5</plasmid>
    </source>
</reference>
<organism evidence="1 2">
    <name type="scientific">Arsenophonus nasoniae</name>
    <name type="common">son-killer infecting Nasonia vitripennis</name>
    <dbReference type="NCBI Taxonomy" id="638"/>
    <lineage>
        <taxon>Bacteria</taxon>
        <taxon>Pseudomonadati</taxon>
        <taxon>Pseudomonadota</taxon>
        <taxon>Gammaproteobacteria</taxon>
        <taxon>Enterobacterales</taxon>
        <taxon>Morganellaceae</taxon>
        <taxon>Arsenophonus</taxon>
    </lineage>
</organism>
<dbReference type="Proteomes" id="UP001177597">
    <property type="component" value="Plasmid paIh5"/>
</dbReference>
<dbReference type="AlphaFoldDB" id="A0AA95GBG4"/>